<dbReference type="Gene3D" id="3.40.50.300">
    <property type="entry name" value="P-loop containing nucleotide triphosphate hydrolases"/>
    <property type="match status" value="1"/>
</dbReference>
<organism evidence="2 3">
    <name type="scientific">Sphingomonas sanxanigenens</name>
    <dbReference type="NCBI Taxonomy" id="397260"/>
    <lineage>
        <taxon>Bacteria</taxon>
        <taxon>Pseudomonadati</taxon>
        <taxon>Pseudomonadota</taxon>
        <taxon>Alphaproteobacteria</taxon>
        <taxon>Sphingomonadales</taxon>
        <taxon>Sphingomonadaceae</taxon>
        <taxon>Sphingomonas</taxon>
    </lineage>
</organism>
<evidence type="ECO:0000259" key="1">
    <source>
        <dbReference type="Pfam" id="PF13521"/>
    </source>
</evidence>
<accession>A0A2W5BZA1</accession>
<dbReference type="InterPro" id="IPR004821">
    <property type="entry name" value="Cyt_trans-like"/>
</dbReference>
<dbReference type="SUPFAM" id="SSF52540">
    <property type="entry name" value="P-loop containing nucleoside triphosphate hydrolases"/>
    <property type="match status" value="1"/>
</dbReference>
<dbReference type="InterPro" id="IPR027417">
    <property type="entry name" value="P-loop_NTPase"/>
</dbReference>
<dbReference type="PANTHER" id="PTHR37512:SF1">
    <property type="entry name" value="NADR_TTD14 AAA DOMAIN-CONTAINING PROTEIN"/>
    <property type="match status" value="1"/>
</dbReference>
<dbReference type="InterPro" id="IPR038727">
    <property type="entry name" value="NadR/Ttd14_AAA_dom"/>
</dbReference>
<dbReference type="GO" id="GO:0003824">
    <property type="term" value="F:catalytic activity"/>
    <property type="evidence" value="ECO:0007669"/>
    <property type="project" value="InterPro"/>
</dbReference>
<evidence type="ECO:0000313" key="2">
    <source>
        <dbReference type="EMBL" id="PZO88401.1"/>
    </source>
</evidence>
<dbReference type="InterPro" id="IPR052735">
    <property type="entry name" value="NAD_biosynth-regulator"/>
</dbReference>
<dbReference type="SUPFAM" id="SSF52374">
    <property type="entry name" value="Nucleotidylyl transferase"/>
    <property type="match status" value="1"/>
</dbReference>
<gene>
    <name evidence="2" type="ORF">DI623_12760</name>
</gene>
<feature type="domain" description="NadR/Ttd14 AAA" evidence="1">
    <location>
        <begin position="154"/>
        <end position="308"/>
    </location>
</feature>
<reference evidence="2 3" key="1">
    <citation type="submission" date="2017-08" db="EMBL/GenBank/DDBJ databases">
        <title>Infants hospitalized years apart are colonized by the same room-sourced microbial strains.</title>
        <authorList>
            <person name="Brooks B."/>
            <person name="Olm M.R."/>
            <person name="Firek B.A."/>
            <person name="Baker R."/>
            <person name="Thomas B.C."/>
            <person name="Morowitz M.J."/>
            <person name="Banfield J.F."/>
        </authorList>
    </citation>
    <scope>NUCLEOTIDE SEQUENCE [LARGE SCALE GENOMIC DNA]</scope>
    <source>
        <strain evidence="2">S2_018_000_R2_101</strain>
    </source>
</reference>
<dbReference type="AlphaFoldDB" id="A0A2W5BZA1"/>
<protein>
    <submittedName>
        <fullName evidence="2">AsnC family transcriptional regulator</fullName>
    </submittedName>
</protein>
<dbReference type="EMBL" id="QFNN01000092">
    <property type="protein sequence ID" value="PZO88401.1"/>
    <property type="molecule type" value="Genomic_DNA"/>
</dbReference>
<comment type="caution">
    <text evidence="2">The sequence shown here is derived from an EMBL/GenBank/DDBJ whole genome shotgun (WGS) entry which is preliminary data.</text>
</comment>
<dbReference type="Proteomes" id="UP000249066">
    <property type="component" value="Unassembled WGS sequence"/>
</dbReference>
<dbReference type="Pfam" id="PF13521">
    <property type="entry name" value="AAA_28"/>
    <property type="match status" value="1"/>
</dbReference>
<sequence>MTRGFVLGKFMPPHAGHLLLCETASALVDRLTILVAWLPDDPIPGEVRLAWMRQLFPDANVVGHGAVAPQSPEEHPNFWPIWKGIVKSVHPDPIDYVFASEDYGELLAHELGARFIPVDPGREAMPISASMIRDEPWAHWRHIPAPVRPYYAGRIALHGPESTGKSTLAFRLARHFDTLVMPEYGRIWCERYGTELTMGDLLTIAKTHDIMTRSLLAKCNCRLIIDTDPLMTAAWAEMLLGARDPWFDEWSETADLYLLLDTDLPWKDDGTRLFGEAKARQRFMDISRDQLERRGLRYAVIGGDGEARFHNALAAIDAAGLGKIY</sequence>
<dbReference type="InterPro" id="IPR014729">
    <property type="entry name" value="Rossmann-like_a/b/a_fold"/>
</dbReference>
<evidence type="ECO:0000313" key="3">
    <source>
        <dbReference type="Proteomes" id="UP000249066"/>
    </source>
</evidence>
<dbReference type="PANTHER" id="PTHR37512">
    <property type="entry name" value="TRIFUNCTIONAL NAD BIOSYNTHESIS/REGULATOR PROTEIN NADR"/>
    <property type="match status" value="1"/>
</dbReference>
<dbReference type="Gene3D" id="3.40.50.620">
    <property type="entry name" value="HUPs"/>
    <property type="match status" value="1"/>
</dbReference>
<dbReference type="NCBIfam" id="TIGR00125">
    <property type="entry name" value="cyt_tran_rel"/>
    <property type="match status" value="1"/>
</dbReference>
<proteinExistence type="predicted"/>
<name>A0A2W5BZA1_9SPHN</name>